<evidence type="ECO:0000313" key="1">
    <source>
        <dbReference type="EMBL" id="KAH7937759.1"/>
    </source>
</evidence>
<proteinExistence type="predicted"/>
<protein>
    <submittedName>
        <fullName evidence="1">Uncharacterized protein</fullName>
    </submittedName>
</protein>
<comment type="caution">
    <text evidence="1">The sequence shown here is derived from an EMBL/GenBank/DDBJ whole genome shotgun (WGS) entry which is preliminary data.</text>
</comment>
<keyword evidence="2" id="KW-1185">Reference proteome</keyword>
<name>A0ACB8CA63_DERSI</name>
<dbReference type="Proteomes" id="UP000821865">
    <property type="component" value="Chromosome 8"/>
</dbReference>
<evidence type="ECO:0000313" key="2">
    <source>
        <dbReference type="Proteomes" id="UP000821865"/>
    </source>
</evidence>
<sequence>MSGYLDDLSERQQAALEKFCSAVKDVRRPSHTDAFLLRWLRAREFDVAKAESMYRNDLQWRRENGIDDLLHGYKIPDVIKENFPGLVIHPCKDHRPMWIIPACVDMKSFVTALTPTVVQRHIVYMLEYLESLKRTSTPEMDKELESQYLVIDFDRFSLLQVYSLQAMKTATDMLKTIEEHYPECLEKCISINAPHFFPIFWQLVRPFLSQRTVDKVEVFGREGWKERLLNIVDAASLPAIWGGDMTGPDGDPRCRHKVNYGGRFEEGFDREANSLFGEVGVQQRIIGRRDRWELPISVSKVGARLSWRFQTAAGDLAFGLRTSSGKSIVPLKRIEACSYIPQGGSWQCDTPGIYVLEFDNTHSWLSGKTLAYMVNLRAPEECP</sequence>
<reference evidence="1" key="1">
    <citation type="submission" date="2020-05" db="EMBL/GenBank/DDBJ databases">
        <title>Large-scale comparative analyses of tick genomes elucidate their genetic diversity and vector capacities.</title>
        <authorList>
            <person name="Jia N."/>
            <person name="Wang J."/>
            <person name="Shi W."/>
            <person name="Du L."/>
            <person name="Sun Y."/>
            <person name="Zhan W."/>
            <person name="Jiang J."/>
            <person name="Wang Q."/>
            <person name="Zhang B."/>
            <person name="Ji P."/>
            <person name="Sakyi L.B."/>
            <person name="Cui X."/>
            <person name="Yuan T."/>
            <person name="Jiang B."/>
            <person name="Yang W."/>
            <person name="Lam T.T.-Y."/>
            <person name="Chang Q."/>
            <person name="Ding S."/>
            <person name="Wang X."/>
            <person name="Zhu J."/>
            <person name="Ruan X."/>
            <person name="Zhao L."/>
            <person name="Wei J."/>
            <person name="Que T."/>
            <person name="Du C."/>
            <person name="Cheng J."/>
            <person name="Dai P."/>
            <person name="Han X."/>
            <person name="Huang E."/>
            <person name="Gao Y."/>
            <person name="Liu J."/>
            <person name="Shao H."/>
            <person name="Ye R."/>
            <person name="Li L."/>
            <person name="Wei W."/>
            <person name="Wang X."/>
            <person name="Wang C."/>
            <person name="Yang T."/>
            <person name="Huo Q."/>
            <person name="Li W."/>
            <person name="Guo W."/>
            <person name="Chen H."/>
            <person name="Zhou L."/>
            <person name="Ni X."/>
            <person name="Tian J."/>
            <person name="Zhou Y."/>
            <person name="Sheng Y."/>
            <person name="Liu T."/>
            <person name="Pan Y."/>
            <person name="Xia L."/>
            <person name="Li J."/>
            <person name="Zhao F."/>
            <person name="Cao W."/>
        </authorList>
    </citation>
    <scope>NUCLEOTIDE SEQUENCE</scope>
    <source>
        <strain evidence="1">Dsil-2018</strain>
    </source>
</reference>
<dbReference type="EMBL" id="CM023477">
    <property type="protein sequence ID" value="KAH7937759.1"/>
    <property type="molecule type" value="Genomic_DNA"/>
</dbReference>
<accession>A0ACB8CA63</accession>
<organism evidence="1 2">
    <name type="scientific">Dermacentor silvarum</name>
    <name type="common">Tick</name>
    <dbReference type="NCBI Taxonomy" id="543639"/>
    <lineage>
        <taxon>Eukaryota</taxon>
        <taxon>Metazoa</taxon>
        <taxon>Ecdysozoa</taxon>
        <taxon>Arthropoda</taxon>
        <taxon>Chelicerata</taxon>
        <taxon>Arachnida</taxon>
        <taxon>Acari</taxon>
        <taxon>Parasitiformes</taxon>
        <taxon>Ixodida</taxon>
        <taxon>Ixodoidea</taxon>
        <taxon>Ixodidae</taxon>
        <taxon>Rhipicephalinae</taxon>
        <taxon>Dermacentor</taxon>
    </lineage>
</organism>
<gene>
    <name evidence="1" type="ORF">HPB49_015690</name>
</gene>